<dbReference type="Pfam" id="PF00581">
    <property type="entry name" value="Rhodanese"/>
    <property type="match status" value="1"/>
</dbReference>
<feature type="domain" description="Rhodanese" evidence="8">
    <location>
        <begin position="362"/>
        <end position="491"/>
    </location>
</feature>
<feature type="compositionally biased region" description="Polar residues" evidence="7">
    <location>
        <begin position="267"/>
        <end position="287"/>
    </location>
</feature>
<feature type="compositionally biased region" description="Polar residues" evidence="7">
    <location>
        <begin position="131"/>
        <end position="168"/>
    </location>
</feature>
<organism evidence="10 11">
    <name type="scientific">Coniochaeta pulveracea</name>
    <dbReference type="NCBI Taxonomy" id="177199"/>
    <lineage>
        <taxon>Eukaryota</taxon>
        <taxon>Fungi</taxon>
        <taxon>Dikarya</taxon>
        <taxon>Ascomycota</taxon>
        <taxon>Pezizomycotina</taxon>
        <taxon>Sordariomycetes</taxon>
        <taxon>Sordariomycetidae</taxon>
        <taxon>Coniochaetales</taxon>
        <taxon>Coniochaetaceae</taxon>
        <taxon>Coniochaeta</taxon>
    </lineage>
</organism>
<feature type="domain" description="USP" evidence="9">
    <location>
        <begin position="637"/>
        <end position="1025"/>
    </location>
</feature>
<keyword evidence="5" id="KW-0378">Hydrolase</keyword>
<keyword evidence="3 10" id="KW-0645">Protease</keyword>
<accession>A0A420YAE6</accession>
<dbReference type="GO" id="GO:0005829">
    <property type="term" value="C:cytosol"/>
    <property type="evidence" value="ECO:0007669"/>
    <property type="project" value="TreeGrafter"/>
</dbReference>
<feature type="compositionally biased region" description="Low complexity" evidence="7">
    <location>
        <begin position="288"/>
        <end position="304"/>
    </location>
</feature>
<feature type="region of interest" description="Disordered" evidence="7">
    <location>
        <begin position="131"/>
        <end position="181"/>
    </location>
</feature>
<dbReference type="STRING" id="177199.A0A420YAE6"/>
<feature type="region of interest" description="Disordered" evidence="7">
    <location>
        <begin position="493"/>
        <end position="525"/>
    </location>
</feature>
<gene>
    <name evidence="10" type="primary">DOA4</name>
    <name evidence="10" type="ORF">DL546_006800</name>
</gene>
<evidence type="ECO:0000256" key="6">
    <source>
        <dbReference type="ARBA" id="ARBA00022807"/>
    </source>
</evidence>
<dbReference type="Gene3D" id="3.40.250.10">
    <property type="entry name" value="Rhodanese-like domain"/>
    <property type="match status" value="1"/>
</dbReference>
<dbReference type="EC" id="3.4.19.12" evidence="2"/>
<comment type="catalytic activity">
    <reaction evidence="1">
        <text>Thiol-dependent hydrolysis of ester, thioester, amide, peptide and isopeptide bonds formed by the C-terminal Gly of ubiquitin (a 76-residue protein attached to proteins as an intracellular targeting signal).</text>
        <dbReference type="EC" id="3.4.19.12"/>
    </reaction>
</comment>
<evidence type="ECO:0000256" key="3">
    <source>
        <dbReference type="ARBA" id="ARBA00022670"/>
    </source>
</evidence>
<keyword evidence="11" id="KW-1185">Reference proteome</keyword>
<proteinExistence type="predicted"/>
<feature type="compositionally biased region" description="Polar residues" evidence="7">
    <location>
        <begin position="227"/>
        <end position="247"/>
    </location>
</feature>
<feature type="compositionally biased region" description="Basic and acidic residues" evidence="7">
    <location>
        <begin position="572"/>
        <end position="583"/>
    </location>
</feature>
<dbReference type="InterPro" id="IPR001394">
    <property type="entry name" value="Peptidase_C19_UCH"/>
</dbReference>
<dbReference type="InterPro" id="IPR001763">
    <property type="entry name" value="Rhodanese-like_dom"/>
</dbReference>
<evidence type="ECO:0000256" key="4">
    <source>
        <dbReference type="ARBA" id="ARBA00022786"/>
    </source>
</evidence>
<evidence type="ECO:0000259" key="8">
    <source>
        <dbReference type="PROSITE" id="PS50206"/>
    </source>
</evidence>
<feature type="region of interest" description="Disordered" evidence="7">
    <location>
        <begin position="1"/>
        <end position="23"/>
    </location>
</feature>
<keyword evidence="4" id="KW-0833">Ubl conjugation pathway</keyword>
<evidence type="ECO:0000259" key="9">
    <source>
        <dbReference type="PROSITE" id="PS50235"/>
    </source>
</evidence>
<keyword evidence="6" id="KW-0788">Thiol protease</keyword>
<dbReference type="GO" id="GO:0004843">
    <property type="term" value="F:cysteine-type deubiquitinase activity"/>
    <property type="evidence" value="ECO:0007669"/>
    <property type="project" value="UniProtKB-EC"/>
</dbReference>
<dbReference type="OrthoDB" id="292964at2759"/>
<dbReference type="AlphaFoldDB" id="A0A420YAE6"/>
<dbReference type="Gene3D" id="3.90.70.10">
    <property type="entry name" value="Cysteine proteinases"/>
    <property type="match status" value="1"/>
</dbReference>
<dbReference type="SUPFAM" id="SSF54001">
    <property type="entry name" value="Cysteine proteinases"/>
    <property type="match status" value="1"/>
</dbReference>
<feature type="region of interest" description="Disordered" evidence="7">
    <location>
        <begin position="226"/>
        <end position="312"/>
    </location>
</feature>
<evidence type="ECO:0000313" key="11">
    <source>
        <dbReference type="Proteomes" id="UP000275385"/>
    </source>
</evidence>
<dbReference type="Proteomes" id="UP000275385">
    <property type="component" value="Unassembled WGS sequence"/>
</dbReference>
<dbReference type="CDD" id="cd02257">
    <property type="entry name" value="Peptidase_C19"/>
    <property type="match status" value="1"/>
</dbReference>
<dbReference type="PANTHER" id="PTHR24006:SF687">
    <property type="entry name" value="UBIQUITIN CARBOXYL-TERMINAL HYDROLASE 10"/>
    <property type="match status" value="1"/>
</dbReference>
<feature type="region of interest" description="Disordered" evidence="7">
    <location>
        <begin position="558"/>
        <end position="634"/>
    </location>
</feature>
<dbReference type="InterPro" id="IPR036873">
    <property type="entry name" value="Rhodanese-like_dom_sf"/>
</dbReference>
<feature type="compositionally biased region" description="Low complexity" evidence="7">
    <location>
        <begin position="590"/>
        <end position="604"/>
    </location>
</feature>
<dbReference type="GO" id="GO:0005634">
    <property type="term" value="C:nucleus"/>
    <property type="evidence" value="ECO:0007669"/>
    <property type="project" value="TreeGrafter"/>
</dbReference>
<dbReference type="SUPFAM" id="SSF52821">
    <property type="entry name" value="Rhodanese/Cell cycle control phosphatase"/>
    <property type="match status" value="1"/>
</dbReference>
<evidence type="ECO:0000256" key="1">
    <source>
        <dbReference type="ARBA" id="ARBA00000707"/>
    </source>
</evidence>
<dbReference type="PROSITE" id="PS50206">
    <property type="entry name" value="RHODANESE_3"/>
    <property type="match status" value="1"/>
</dbReference>
<reference evidence="10 11" key="1">
    <citation type="submission" date="2018-08" db="EMBL/GenBank/DDBJ databases">
        <title>Draft genome of the lignicolous fungus Coniochaeta pulveracea.</title>
        <authorList>
            <person name="Borstlap C.J."/>
            <person name="De Witt R.N."/>
            <person name="Botha A."/>
            <person name="Volschenk H."/>
        </authorList>
    </citation>
    <scope>NUCLEOTIDE SEQUENCE [LARGE SCALE GENOMIC DNA]</scope>
    <source>
        <strain evidence="10 11">CAB683</strain>
    </source>
</reference>
<evidence type="ECO:0000256" key="2">
    <source>
        <dbReference type="ARBA" id="ARBA00012759"/>
    </source>
</evidence>
<dbReference type="EMBL" id="QVQW01000026">
    <property type="protein sequence ID" value="RKU44868.1"/>
    <property type="molecule type" value="Genomic_DNA"/>
</dbReference>
<dbReference type="InterPro" id="IPR050164">
    <property type="entry name" value="Peptidase_C19"/>
</dbReference>
<dbReference type="SMART" id="SM00450">
    <property type="entry name" value="RHOD"/>
    <property type="match status" value="1"/>
</dbReference>
<evidence type="ECO:0000256" key="5">
    <source>
        <dbReference type="ARBA" id="ARBA00022801"/>
    </source>
</evidence>
<comment type="caution">
    <text evidence="10">The sequence shown here is derived from an EMBL/GenBank/DDBJ whole genome shotgun (WGS) entry which is preliminary data.</text>
</comment>
<evidence type="ECO:0000256" key="7">
    <source>
        <dbReference type="SAM" id="MobiDB-lite"/>
    </source>
</evidence>
<dbReference type="PROSITE" id="PS50235">
    <property type="entry name" value="USP_3"/>
    <property type="match status" value="1"/>
</dbReference>
<dbReference type="GO" id="GO:0016579">
    <property type="term" value="P:protein deubiquitination"/>
    <property type="evidence" value="ECO:0007669"/>
    <property type="project" value="InterPro"/>
</dbReference>
<dbReference type="Pfam" id="PF00443">
    <property type="entry name" value="UCH"/>
    <property type="match status" value="1"/>
</dbReference>
<evidence type="ECO:0000313" key="10">
    <source>
        <dbReference type="EMBL" id="RKU44868.1"/>
    </source>
</evidence>
<dbReference type="PANTHER" id="PTHR24006">
    <property type="entry name" value="UBIQUITIN CARBOXYL-TERMINAL HYDROLASE"/>
    <property type="match status" value="1"/>
</dbReference>
<protein>
    <recommendedName>
        <fullName evidence="2">ubiquitinyl hydrolase 1</fullName>
        <ecNumber evidence="2">3.4.19.12</ecNumber>
    </recommendedName>
</protein>
<name>A0A420YAE6_9PEZI</name>
<sequence length="1027" mass="113932">MTSCPRGVGAPVRNEGHNGGRRHYRHVDDITRARFDIDSRTPVDKLVANAERFIKQAELSKSIGRIDVALSDFIATITYLDAVKRHPDFAFLDRGKTSLWERYKRLNAQIRNEIPAYEKIKADIKADNVVTGAQPSQHGSTAAQPRPPSLSTAADGSATSRSSQNGTTHHAPAAHAAKARPVVHPKPQALHGKAIDVKAAVGRGVLPADRLTTAEGLKERLARLANSPGTQSPHPNTNPSATPSFSGDTLPGLPTMPAAIYSPARGSISTEASQLPSSTSGRYSMTRSMPSPSMSSAPFKSPFSNGTDTPAAIRSSLSMVPGAAADGQKRTSAEAPVKDIVVPEGRTVSVHELQRLLEAGEDKVKVLLIDIRDRARFEEYHIKSPATICIEPEVLMRKSISAAEVSESMVVDSAAEQMLFEKRADFDVIVMYDQDSKDIISKGAGSKAVLGLYQALTLFDYSTPNAVEQKPPKLLRGGLDAWVAAVETSAAHGSPAAGRSAISNSAHRRSSHVGPLRRTSSIAKPLDNPAEVQRWEEIIHRTTAEYLQVKQRYPALESMTSPVPVSAPLRSTRAEATPKDQPRTADPFFTSAPKRPAPAASRTSYCGLADRDHDLNDSRSSAARSPGRRRRKGRLLVGLTNPRNWCYANSSLQAMYATPGFAEELFDGHWQSEYKVPMKPDEKIANPQLMARMLTQLFAWMNKGMLQTIEATTFMGYLKHIHVKEAPGRLRSERDTLGGSAQQDAREFFSFILTQIDDETNRHRDKKDEVIAIKDNDPRSLLHNAVKYWEKHTTMHDSLITKYFEGLMATTGHCLNCRNRTVNFESFNILDLIIPLEEVKDLRLEALLRERFKTETLEDYKCEACGTKPGRAQRQPCFARLPDRLIVSFQRGDGFSEEQIKDNRKITFPFRNLNLTKYFIPPGDERRIESADAETLARDNHYNESFVYDCYAVVCHLGETLKSGHYIAYTRDDSSNDPTDWIKYNDHEAHKIKVTESGRPDDCAGEIYQNKKVKGTAYLVFYERRGT</sequence>
<dbReference type="GO" id="GO:0006508">
    <property type="term" value="P:proteolysis"/>
    <property type="evidence" value="ECO:0007669"/>
    <property type="project" value="UniProtKB-KW"/>
</dbReference>
<dbReference type="InterPro" id="IPR038765">
    <property type="entry name" value="Papain-like_cys_pep_sf"/>
</dbReference>
<dbReference type="InterPro" id="IPR028889">
    <property type="entry name" value="USP"/>
</dbReference>